<comment type="function">
    <text evidence="7">Catalyzes the reversible isomerization of glucose-6-phosphate to fructose-6-phosphate.</text>
</comment>
<dbReference type="EMBL" id="QWKX01000121">
    <property type="protein sequence ID" value="RIH74351.1"/>
    <property type="molecule type" value="Genomic_DNA"/>
</dbReference>
<dbReference type="PROSITE" id="PS51463">
    <property type="entry name" value="P_GLUCOSE_ISOMERASE_3"/>
    <property type="match status" value="1"/>
</dbReference>
<comment type="catalytic activity">
    <reaction evidence="6 7 8">
        <text>alpha-D-glucose 6-phosphate = beta-D-fructose 6-phosphate</text>
        <dbReference type="Rhea" id="RHEA:11816"/>
        <dbReference type="ChEBI" id="CHEBI:57634"/>
        <dbReference type="ChEBI" id="CHEBI:58225"/>
        <dbReference type="EC" id="5.3.1.9"/>
    </reaction>
</comment>
<dbReference type="PANTHER" id="PTHR11469">
    <property type="entry name" value="GLUCOSE-6-PHOSPHATE ISOMERASE"/>
    <property type="match status" value="1"/>
</dbReference>
<dbReference type="InterPro" id="IPR035482">
    <property type="entry name" value="SIS_PGI_2"/>
</dbReference>
<evidence type="ECO:0000256" key="4">
    <source>
        <dbReference type="ARBA" id="ARBA00023152"/>
    </source>
</evidence>
<dbReference type="InterPro" id="IPR001672">
    <property type="entry name" value="G6P_Isomerase"/>
</dbReference>
<evidence type="ECO:0000256" key="2">
    <source>
        <dbReference type="ARBA" id="ARBA00006604"/>
    </source>
</evidence>
<dbReference type="PANTHER" id="PTHR11469:SF1">
    <property type="entry name" value="GLUCOSE-6-PHOSPHATE ISOMERASE"/>
    <property type="match status" value="1"/>
</dbReference>
<comment type="similarity">
    <text evidence="2 7 8">Belongs to the GPI family.</text>
</comment>
<keyword evidence="3 7" id="KW-0312">Gluconeogenesis</keyword>
<dbReference type="InterPro" id="IPR035476">
    <property type="entry name" value="SIS_PGI_1"/>
</dbReference>
<dbReference type="InterPro" id="IPR018189">
    <property type="entry name" value="Phosphoglucose_isomerase_CS"/>
</dbReference>
<dbReference type="AlphaFoldDB" id="A0A399DVL6"/>
<comment type="pathway">
    <text evidence="7">Carbohydrate biosynthesis; gluconeogenesis.</text>
</comment>
<dbReference type="HAMAP" id="MF_00473">
    <property type="entry name" value="G6P_isomerase"/>
    <property type="match status" value="1"/>
</dbReference>
<dbReference type="UniPathway" id="UPA00109">
    <property type="reaction ID" value="UER00181"/>
</dbReference>
<dbReference type="Pfam" id="PF00342">
    <property type="entry name" value="PGI"/>
    <property type="match status" value="1"/>
</dbReference>
<dbReference type="PROSITE" id="PS00174">
    <property type="entry name" value="P_GLUCOSE_ISOMERASE_2"/>
    <property type="match status" value="1"/>
</dbReference>
<dbReference type="Gene3D" id="3.40.50.10490">
    <property type="entry name" value="Glucose-6-phosphate isomerase like protein, domain 1"/>
    <property type="match status" value="2"/>
</dbReference>
<evidence type="ECO:0000256" key="7">
    <source>
        <dbReference type="HAMAP-Rule" id="MF_00473"/>
    </source>
</evidence>
<dbReference type="GO" id="GO:0004347">
    <property type="term" value="F:glucose-6-phosphate isomerase activity"/>
    <property type="evidence" value="ECO:0007669"/>
    <property type="project" value="UniProtKB-UniRule"/>
</dbReference>
<dbReference type="GO" id="GO:0006094">
    <property type="term" value="P:gluconeogenesis"/>
    <property type="evidence" value="ECO:0007669"/>
    <property type="project" value="UniProtKB-UniRule"/>
</dbReference>
<keyword evidence="5 7" id="KW-0413">Isomerase</keyword>
<organism evidence="9 10">
    <name type="scientific">Meiothermus taiwanensis</name>
    <dbReference type="NCBI Taxonomy" id="172827"/>
    <lineage>
        <taxon>Bacteria</taxon>
        <taxon>Thermotogati</taxon>
        <taxon>Deinococcota</taxon>
        <taxon>Deinococci</taxon>
        <taxon>Thermales</taxon>
        <taxon>Thermaceae</taxon>
        <taxon>Meiothermus</taxon>
    </lineage>
</organism>
<proteinExistence type="inferred from homology"/>
<dbReference type="SUPFAM" id="SSF53697">
    <property type="entry name" value="SIS domain"/>
    <property type="match status" value="1"/>
</dbReference>
<sequence length="445" mass="49416">MLRLDLANVLFERIGPKGIDWPSALAAHARRLEAARDALWQRKSNPAEFLGWIDVPEDTETLRRVLRFREAQAWVEDLVVLGIGGSALGAQAVAAALGKGPVRLHFVDNVEPEPILELLRKLEPSKTLVNVISKSGSTAETMAAFLAFRRWLEDRLGPEWKRHVVVTTDPVKGILRPYAQAEGLPAFEVPPAVGGRFSVTCPVGTLPLAFAGVDLDNLLAGARKSNEQAGAALEHNLPAQTALLHHLFSQKGHHIVVFMPYSTRLRYLPDWFVQLHDESLGKMHDRAGQEVRTGTTAVRAIGTTDQHAQVQLFREGPYDKLINFVRLLSPSEDLEIPAVRGLEALDYLFGKSFFELLDAEAKATAHALAKAGQPNYTLTLDKLDAYHLGWLLQHLMWQTAFLGELWNINAFDQPGVELGKEYTYALMGRRGWEVLAQELRAEGVE</sequence>
<comment type="pathway">
    <text evidence="1 7 8">Carbohydrate degradation; glycolysis; D-glyceraldehyde 3-phosphate and glycerone phosphate from D-glucose: step 2/4.</text>
</comment>
<accession>A0A399DVL6</accession>
<evidence type="ECO:0000256" key="6">
    <source>
        <dbReference type="ARBA" id="ARBA00029321"/>
    </source>
</evidence>
<dbReference type="UniPathway" id="UPA00138"/>
<name>A0A399DVL6_9DEIN</name>
<feature type="active site" evidence="7">
    <location>
        <position position="420"/>
    </location>
</feature>
<dbReference type="CDD" id="cd05015">
    <property type="entry name" value="SIS_PGI_1"/>
    <property type="match status" value="1"/>
</dbReference>
<dbReference type="PRINTS" id="PR00662">
    <property type="entry name" value="G6PISOMERASE"/>
</dbReference>
<gene>
    <name evidence="7 9" type="primary">pgi</name>
    <name evidence="9" type="ORF">Mcate_02746</name>
</gene>
<dbReference type="GO" id="GO:0051156">
    <property type="term" value="P:glucose 6-phosphate metabolic process"/>
    <property type="evidence" value="ECO:0007669"/>
    <property type="project" value="TreeGrafter"/>
</dbReference>
<dbReference type="EC" id="5.3.1.9" evidence="7"/>
<dbReference type="GO" id="GO:0097367">
    <property type="term" value="F:carbohydrate derivative binding"/>
    <property type="evidence" value="ECO:0007669"/>
    <property type="project" value="InterPro"/>
</dbReference>
<dbReference type="GO" id="GO:0048029">
    <property type="term" value="F:monosaccharide binding"/>
    <property type="evidence" value="ECO:0007669"/>
    <property type="project" value="TreeGrafter"/>
</dbReference>
<evidence type="ECO:0000256" key="3">
    <source>
        <dbReference type="ARBA" id="ARBA00022432"/>
    </source>
</evidence>
<reference evidence="9 10" key="1">
    <citation type="submission" date="2018-08" db="EMBL/GenBank/DDBJ databases">
        <title>Meiothermus cateniformans JCM 15151 genome sequencing project.</title>
        <authorList>
            <person name="Da Costa M.S."/>
            <person name="Albuquerque L."/>
            <person name="Raposo P."/>
            <person name="Froufe H.J.C."/>
            <person name="Barroso C.S."/>
            <person name="Egas C."/>
        </authorList>
    </citation>
    <scope>NUCLEOTIDE SEQUENCE [LARGE SCALE GENOMIC DNA]</scope>
    <source>
        <strain evidence="9 10">JCM 15151</strain>
    </source>
</reference>
<keyword evidence="7" id="KW-0963">Cytoplasm</keyword>
<feature type="active site" description="Proton donor" evidence="7">
    <location>
        <position position="278"/>
    </location>
</feature>
<dbReference type="Proteomes" id="UP000266089">
    <property type="component" value="Unassembled WGS sequence"/>
</dbReference>
<comment type="caution">
    <text evidence="9">The sequence shown here is derived from an EMBL/GenBank/DDBJ whole genome shotgun (WGS) entry which is preliminary data.</text>
</comment>
<comment type="subcellular location">
    <subcellularLocation>
        <location evidence="7">Cytoplasm</location>
    </subcellularLocation>
</comment>
<dbReference type="GO" id="GO:0005829">
    <property type="term" value="C:cytosol"/>
    <property type="evidence" value="ECO:0007669"/>
    <property type="project" value="TreeGrafter"/>
</dbReference>
<evidence type="ECO:0000256" key="1">
    <source>
        <dbReference type="ARBA" id="ARBA00004926"/>
    </source>
</evidence>
<evidence type="ECO:0000256" key="8">
    <source>
        <dbReference type="RuleBase" id="RU000612"/>
    </source>
</evidence>
<evidence type="ECO:0000256" key="5">
    <source>
        <dbReference type="ARBA" id="ARBA00023235"/>
    </source>
</evidence>
<keyword evidence="4 7" id="KW-0324">Glycolysis</keyword>
<dbReference type="CDD" id="cd05016">
    <property type="entry name" value="SIS_PGI_2"/>
    <property type="match status" value="1"/>
</dbReference>
<dbReference type="RefSeq" id="WP_027888655.1">
    <property type="nucleotide sequence ID" value="NZ_JBHSXZ010000024.1"/>
</dbReference>
<evidence type="ECO:0000313" key="9">
    <source>
        <dbReference type="EMBL" id="RIH74351.1"/>
    </source>
</evidence>
<dbReference type="OrthoDB" id="140919at2"/>
<protein>
    <recommendedName>
        <fullName evidence="7">Glucose-6-phosphate isomerase</fullName>
        <shortName evidence="7">GPI</shortName>
        <ecNumber evidence="7">5.3.1.9</ecNumber>
    </recommendedName>
    <alternativeName>
        <fullName evidence="7">Phosphoglucose isomerase</fullName>
        <shortName evidence="7">PGI</shortName>
    </alternativeName>
    <alternativeName>
        <fullName evidence="7">Phosphohexose isomerase</fullName>
        <shortName evidence="7">PHI</shortName>
    </alternativeName>
</protein>
<dbReference type="InterPro" id="IPR046348">
    <property type="entry name" value="SIS_dom_sf"/>
</dbReference>
<dbReference type="GO" id="GO:0006096">
    <property type="term" value="P:glycolytic process"/>
    <property type="evidence" value="ECO:0007669"/>
    <property type="project" value="UniProtKB-UniRule"/>
</dbReference>
<feature type="active site" evidence="7">
    <location>
        <position position="307"/>
    </location>
</feature>
<evidence type="ECO:0000313" key="10">
    <source>
        <dbReference type="Proteomes" id="UP000266089"/>
    </source>
</evidence>